<evidence type="ECO:0000313" key="8">
    <source>
        <dbReference type="EMBL" id="ORX47241.1"/>
    </source>
</evidence>
<dbReference type="InterPro" id="IPR050641">
    <property type="entry name" value="RIFMO-like"/>
</dbReference>
<dbReference type="Pfam" id="PF01494">
    <property type="entry name" value="FAD_binding_3"/>
    <property type="match status" value="2"/>
</dbReference>
<organism evidence="8 9">
    <name type="scientific">Hesseltinella vesiculosa</name>
    <dbReference type="NCBI Taxonomy" id="101127"/>
    <lineage>
        <taxon>Eukaryota</taxon>
        <taxon>Fungi</taxon>
        <taxon>Fungi incertae sedis</taxon>
        <taxon>Mucoromycota</taxon>
        <taxon>Mucoromycotina</taxon>
        <taxon>Mucoromycetes</taxon>
        <taxon>Mucorales</taxon>
        <taxon>Cunninghamellaceae</taxon>
        <taxon>Hesseltinella</taxon>
    </lineage>
</organism>
<feature type="domain" description="FAD-binding" evidence="7">
    <location>
        <begin position="4"/>
        <end position="38"/>
    </location>
</feature>
<keyword evidence="2" id="KW-0285">Flavoprotein</keyword>
<evidence type="ECO:0000256" key="4">
    <source>
        <dbReference type="ARBA" id="ARBA00023002"/>
    </source>
</evidence>
<dbReference type="STRING" id="101127.A0A1X2G7W2"/>
<dbReference type="EMBL" id="MCGT01000034">
    <property type="protein sequence ID" value="ORX47241.1"/>
    <property type="molecule type" value="Genomic_DNA"/>
</dbReference>
<keyword evidence="6" id="KW-0812">Transmembrane</keyword>
<gene>
    <name evidence="8" type="ORF">DM01DRAFT_1410346</name>
</gene>
<evidence type="ECO:0000256" key="6">
    <source>
        <dbReference type="SAM" id="Phobius"/>
    </source>
</evidence>
<evidence type="ECO:0000256" key="5">
    <source>
        <dbReference type="SAM" id="MobiDB-lite"/>
    </source>
</evidence>
<feature type="region of interest" description="Disordered" evidence="5">
    <location>
        <begin position="479"/>
        <end position="502"/>
    </location>
</feature>
<keyword evidence="6" id="KW-0472">Membrane</keyword>
<dbReference type="InterPro" id="IPR038220">
    <property type="entry name" value="PHOX_C_sf"/>
</dbReference>
<name>A0A1X2G7W2_9FUNG</name>
<dbReference type="PANTHER" id="PTHR43004">
    <property type="entry name" value="TRK SYSTEM POTASSIUM UPTAKE PROTEIN"/>
    <property type="match status" value="1"/>
</dbReference>
<keyword evidence="9" id="KW-1185">Reference proteome</keyword>
<evidence type="ECO:0000313" key="9">
    <source>
        <dbReference type="Proteomes" id="UP000242146"/>
    </source>
</evidence>
<dbReference type="GO" id="GO:0016709">
    <property type="term" value="F:oxidoreductase activity, acting on paired donors, with incorporation or reduction of molecular oxygen, NAD(P)H as one donor, and incorporation of one atom of oxygen"/>
    <property type="evidence" value="ECO:0007669"/>
    <property type="project" value="UniProtKB-ARBA"/>
</dbReference>
<dbReference type="Gene3D" id="3.30.9.10">
    <property type="entry name" value="D-Amino Acid Oxidase, subunit A, domain 2"/>
    <property type="match status" value="1"/>
</dbReference>
<dbReference type="GO" id="GO:0071949">
    <property type="term" value="F:FAD binding"/>
    <property type="evidence" value="ECO:0007669"/>
    <property type="project" value="InterPro"/>
</dbReference>
<comment type="caution">
    <text evidence="8">The sequence shown here is derived from an EMBL/GenBank/DDBJ whole genome shotgun (WGS) entry which is preliminary data.</text>
</comment>
<feature type="compositionally biased region" description="Low complexity" evidence="5">
    <location>
        <begin position="722"/>
        <end position="760"/>
    </location>
</feature>
<feature type="compositionally biased region" description="Pro residues" evidence="5">
    <location>
        <begin position="764"/>
        <end position="781"/>
    </location>
</feature>
<evidence type="ECO:0000256" key="1">
    <source>
        <dbReference type="ARBA" id="ARBA00001974"/>
    </source>
</evidence>
<protein>
    <submittedName>
        <fullName evidence="8">FAD/NAD(P)-binding domain-containing protein</fullName>
    </submittedName>
</protein>
<dbReference type="InterPro" id="IPR002938">
    <property type="entry name" value="FAD-bd"/>
</dbReference>
<dbReference type="SUPFAM" id="SSF51905">
    <property type="entry name" value="FAD/NAD(P)-binding domain"/>
    <property type="match status" value="1"/>
</dbReference>
<dbReference type="Gene3D" id="3.40.30.20">
    <property type="match status" value="1"/>
</dbReference>
<dbReference type="PRINTS" id="PR00420">
    <property type="entry name" value="RNGMNOXGNASE"/>
</dbReference>
<keyword evidence="6" id="KW-1133">Transmembrane helix</keyword>
<feature type="region of interest" description="Disordered" evidence="5">
    <location>
        <begin position="624"/>
        <end position="793"/>
    </location>
</feature>
<comment type="cofactor">
    <cofactor evidence="1">
        <name>FAD</name>
        <dbReference type="ChEBI" id="CHEBI:57692"/>
    </cofactor>
</comment>
<proteinExistence type="predicted"/>
<feature type="transmembrane region" description="Helical" evidence="6">
    <location>
        <begin position="6"/>
        <end position="27"/>
    </location>
</feature>
<reference evidence="8 9" key="1">
    <citation type="submission" date="2016-07" db="EMBL/GenBank/DDBJ databases">
        <title>Pervasive Adenine N6-methylation of Active Genes in Fungi.</title>
        <authorList>
            <consortium name="DOE Joint Genome Institute"/>
            <person name="Mondo S.J."/>
            <person name="Dannebaum R.O."/>
            <person name="Kuo R.C."/>
            <person name="Labutti K."/>
            <person name="Haridas S."/>
            <person name="Kuo A."/>
            <person name="Salamov A."/>
            <person name="Ahrendt S.R."/>
            <person name="Lipzen A."/>
            <person name="Sullivan W."/>
            <person name="Andreopoulos W.B."/>
            <person name="Clum A."/>
            <person name="Lindquist E."/>
            <person name="Daum C."/>
            <person name="Ramamoorthy G.K."/>
            <person name="Gryganskyi A."/>
            <person name="Culley D."/>
            <person name="Magnuson J.K."/>
            <person name="James T.Y."/>
            <person name="O'Malley M.A."/>
            <person name="Stajich J.E."/>
            <person name="Spatafora J.W."/>
            <person name="Visel A."/>
            <person name="Grigoriev I.V."/>
        </authorList>
    </citation>
    <scope>NUCLEOTIDE SEQUENCE [LARGE SCALE GENOMIC DNA]</scope>
    <source>
        <strain evidence="8 9">NRRL 3301</strain>
    </source>
</reference>
<dbReference type="Proteomes" id="UP000242146">
    <property type="component" value="Unassembled WGS sequence"/>
</dbReference>
<evidence type="ECO:0000256" key="3">
    <source>
        <dbReference type="ARBA" id="ARBA00022827"/>
    </source>
</evidence>
<dbReference type="Gene3D" id="3.50.50.60">
    <property type="entry name" value="FAD/NAD(P)-binding domain"/>
    <property type="match status" value="2"/>
</dbReference>
<feature type="compositionally biased region" description="Low complexity" evidence="5">
    <location>
        <begin position="630"/>
        <end position="658"/>
    </location>
</feature>
<feature type="region of interest" description="Disordered" evidence="5">
    <location>
        <begin position="519"/>
        <end position="548"/>
    </location>
</feature>
<feature type="domain" description="FAD-binding" evidence="7">
    <location>
        <begin position="72"/>
        <end position="391"/>
    </location>
</feature>
<evidence type="ECO:0000259" key="7">
    <source>
        <dbReference type="Pfam" id="PF01494"/>
    </source>
</evidence>
<feature type="compositionally biased region" description="Pro residues" evidence="5">
    <location>
        <begin position="537"/>
        <end position="548"/>
    </location>
</feature>
<sequence length="909" mass="101040">MTSTDVLIVGAGPSGLFTALLLVQMKISVRIIDKRKREALPHPLDHHGAPRMRDDDKFEKRPDQFYNNIVLLSPRSLQLLAFLGLFDLIKARGRRHSKVQLYTSTTVTSTSMDFSAMANLVDSFGVWDNKATDYNFAISIEKKQLCDILEAALQKLDVQVDYGSALVRKSSHHVGSDMINCDVQTFQHGRTLTQTWRCLYLISTARNSSLVQPPPNAAPMSLNRKKPKPKAHMYSLMARANTNYPEAEALSVISKPEGSLYVLVHESYFSFVLQPSNGSDSAPMDLLASQKLIQRILQPYYIDFLDTYDFSYSQGAASNADQQQIMLDSRYFLLGSASQQTFPPGWLVTDLGLEQAMNLGWKLHLHLQKRSTPHLLNTYQSETRLRRKETVAAMQLLPRVHRLMKACHHEDASALIQEHRSCFTGGILLEDNILNWNCPRSIEVRRGAVGTLAPNARLKPYQLQQLAIKVSNAQTRQHLAKKKHSLSVNSLSSNEDDPPTSPGKLKFFRQLLPFKKSLQQKKSSPALNPSTTLSFNLPPPTTLSIPPNPSDKWRHIKANHYFLWDELASHGPRHPDRSFSTFTILVLCGSLADPTSIKALQRFRRHLDQANSFLRQFEYAKRLPLQPRRSVSTPQPSHPTSSSSPSTSSSTSSLASTPVHPLADPYKSLAGGLPSPNPTLRSSSGFSSSSMHNYDFLQSPPPTPGPRSSSDHLRGSNATHYSARSSSISSITNASSPYQRSSSTSSYSSSPYQRSSSTSSAVGLPPPSSPPPTHAPPPIPVQNPSRHPAKPASPHDSPLFFFTYLTTSPKPVCSSFLAEQAPATLDQLFPFGLDRVFLDHDQQSHQLYCDEDLQAPLAVVIRPDGYIGAKFSLLDDKQLFQMNRYFDGFLLPNVDMHSAAAMVANDFIF</sequence>
<dbReference type="PANTHER" id="PTHR43004:SF19">
    <property type="entry name" value="BINDING MONOOXYGENASE, PUTATIVE (JCVI)-RELATED"/>
    <property type="match status" value="1"/>
</dbReference>
<dbReference type="OrthoDB" id="1716816at2759"/>
<accession>A0A1X2G7W2</accession>
<dbReference type="InterPro" id="IPR036188">
    <property type="entry name" value="FAD/NAD-bd_sf"/>
</dbReference>
<evidence type="ECO:0000256" key="2">
    <source>
        <dbReference type="ARBA" id="ARBA00022630"/>
    </source>
</evidence>
<dbReference type="AlphaFoldDB" id="A0A1X2G7W2"/>
<keyword evidence="3" id="KW-0274">FAD</keyword>
<feature type="compositionally biased region" description="Polar residues" evidence="5">
    <location>
        <begin position="520"/>
        <end position="535"/>
    </location>
</feature>
<keyword evidence="4" id="KW-0560">Oxidoreductase</keyword>